<evidence type="ECO:0000313" key="4">
    <source>
        <dbReference type="Proteomes" id="UP001470230"/>
    </source>
</evidence>
<organism evidence="3 4">
    <name type="scientific">Tritrichomonas musculus</name>
    <dbReference type="NCBI Taxonomy" id="1915356"/>
    <lineage>
        <taxon>Eukaryota</taxon>
        <taxon>Metamonada</taxon>
        <taxon>Parabasalia</taxon>
        <taxon>Tritrichomonadida</taxon>
        <taxon>Tritrichomonadidae</taxon>
        <taxon>Tritrichomonas</taxon>
    </lineage>
</organism>
<dbReference type="InterPro" id="IPR005607">
    <property type="entry name" value="BSD_dom"/>
</dbReference>
<dbReference type="Pfam" id="PF03909">
    <property type="entry name" value="BSD"/>
    <property type="match status" value="1"/>
</dbReference>
<feature type="compositionally biased region" description="Polar residues" evidence="1">
    <location>
        <begin position="73"/>
        <end position="83"/>
    </location>
</feature>
<name>A0ABR2KMT2_9EUKA</name>
<evidence type="ECO:0000313" key="3">
    <source>
        <dbReference type="EMBL" id="KAK8891722.1"/>
    </source>
</evidence>
<evidence type="ECO:0000259" key="2">
    <source>
        <dbReference type="PROSITE" id="PS50858"/>
    </source>
</evidence>
<protein>
    <recommendedName>
        <fullName evidence="2">BSD domain-containing protein</fullName>
    </recommendedName>
</protein>
<accession>A0ABR2KMT2</accession>
<sequence>MENSPNLRRIHSRLVPSAFPENVFWCRLFFKLEMKEKAKKVSEELKNHLSAENSPMKVPRNSHNENAEESLDETNGNADNSSNGKRDVVNSNEDDKNPANNRNSSVNPEDIDLTPEELEELDKLDNLGSDGDWGDWS</sequence>
<gene>
    <name evidence="3" type="ORF">M9Y10_028942</name>
</gene>
<evidence type="ECO:0000256" key="1">
    <source>
        <dbReference type="SAM" id="MobiDB-lite"/>
    </source>
</evidence>
<feature type="compositionally biased region" description="Polar residues" evidence="1">
    <location>
        <begin position="98"/>
        <end position="107"/>
    </location>
</feature>
<dbReference type="Proteomes" id="UP001470230">
    <property type="component" value="Unassembled WGS sequence"/>
</dbReference>
<proteinExistence type="predicted"/>
<dbReference type="Gene3D" id="1.10.3970.10">
    <property type="entry name" value="BSD domain"/>
    <property type="match status" value="1"/>
</dbReference>
<feature type="compositionally biased region" description="Basic and acidic residues" evidence="1">
    <location>
        <begin position="40"/>
        <end position="49"/>
    </location>
</feature>
<feature type="domain" description="BSD" evidence="2">
    <location>
        <begin position="1"/>
        <end position="36"/>
    </location>
</feature>
<dbReference type="SUPFAM" id="SSF140383">
    <property type="entry name" value="BSD domain-like"/>
    <property type="match status" value="1"/>
</dbReference>
<dbReference type="EMBL" id="JAPFFF010000004">
    <property type="protein sequence ID" value="KAK8891722.1"/>
    <property type="molecule type" value="Genomic_DNA"/>
</dbReference>
<reference evidence="3 4" key="1">
    <citation type="submission" date="2024-04" db="EMBL/GenBank/DDBJ databases">
        <title>Tritrichomonas musculus Genome.</title>
        <authorList>
            <person name="Alves-Ferreira E."/>
            <person name="Grigg M."/>
            <person name="Lorenzi H."/>
            <person name="Galac M."/>
        </authorList>
    </citation>
    <scope>NUCLEOTIDE SEQUENCE [LARGE SCALE GENOMIC DNA]</scope>
    <source>
        <strain evidence="3 4">EAF2021</strain>
    </source>
</reference>
<feature type="region of interest" description="Disordered" evidence="1">
    <location>
        <begin position="40"/>
        <end position="137"/>
    </location>
</feature>
<dbReference type="InterPro" id="IPR035925">
    <property type="entry name" value="BSD_dom_sf"/>
</dbReference>
<comment type="caution">
    <text evidence="3">The sequence shown here is derived from an EMBL/GenBank/DDBJ whole genome shotgun (WGS) entry which is preliminary data.</text>
</comment>
<keyword evidence="4" id="KW-1185">Reference proteome</keyword>
<dbReference type="PROSITE" id="PS50858">
    <property type="entry name" value="BSD"/>
    <property type="match status" value="1"/>
</dbReference>
<feature type="compositionally biased region" description="Acidic residues" evidence="1">
    <location>
        <begin position="109"/>
        <end position="122"/>
    </location>
</feature>
<feature type="compositionally biased region" description="Basic and acidic residues" evidence="1">
    <location>
        <begin position="84"/>
        <end position="97"/>
    </location>
</feature>